<dbReference type="EMBL" id="MQMG01000008">
    <property type="protein sequence ID" value="OKO95376.1"/>
    <property type="molecule type" value="Genomic_DNA"/>
</dbReference>
<organism evidence="2 4">
    <name type="scientific">Geobacillus proteiniphilus</name>
    <dbReference type="NCBI Taxonomy" id="860353"/>
    <lineage>
        <taxon>Bacteria</taxon>
        <taxon>Bacillati</taxon>
        <taxon>Bacillota</taxon>
        <taxon>Bacilli</taxon>
        <taxon>Bacillales</taxon>
        <taxon>Anoxybacillaceae</taxon>
        <taxon>Geobacillus</taxon>
    </lineage>
</organism>
<gene>
    <name evidence="2" type="ORF">BRO54_1017</name>
    <name evidence="3" type="ORF">RA955_11025</name>
</gene>
<accession>A0A1Q5T572</accession>
<evidence type="ECO:0000313" key="3">
    <source>
        <dbReference type="EMBL" id="WMJ15345.1"/>
    </source>
</evidence>
<dbReference type="InterPro" id="IPR058725">
    <property type="entry name" value="YczF"/>
</dbReference>
<evidence type="ECO:0000313" key="5">
    <source>
        <dbReference type="Proteomes" id="UP001223761"/>
    </source>
</evidence>
<evidence type="ECO:0000313" key="2">
    <source>
        <dbReference type="EMBL" id="OKO95376.1"/>
    </source>
</evidence>
<evidence type="ECO:0000313" key="4">
    <source>
        <dbReference type="Proteomes" id="UP000186030"/>
    </source>
</evidence>
<dbReference type="RefSeq" id="WP_041467851.1">
    <property type="nucleotide sequence ID" value="NZ_CP133076.1"/>
</dbReference>
<dbReference type="Proteomes" id="UP001223761">
    <property type="component" value="Chromosome"/>
</dbReference>
<protein>
    <submittedName>
        <fullName evidence="2">Uncharacterized protein</fullName>
    </submittedName>
</protein>
<reference evidence="4" key="2">
    <citation type="submission" date="2017-01" db="EMBL/GenBank/DDBJ databases">
        <title>Genome sequencing and annotation of Geobacillus sp. 1017, a Hydrocarbon-Oxidizing Thermophilic Bacterium Isolated from a Heavy Oil Reservoir (China).</title>
        <authorList>
            <person name="Kadnikov V.V."/>
            <person name="Mardanov A.V."/>
            <person name="Poltaraus A.B."/>
            <person name="Sokolova D.S."/>
            <person name="Semenova E.M."/>
            <person name="Ravin N.V."/>
            <person name="Tourova T.P."/>
            <person name="Nazina T.N."/>
        </authorList>
    </citation>
    <scope>NUCLEOTIDE SEQUENCE [LARGE SCALE GENOMIC DNA]</scope>
    <source>
        <strain evidence="4">1017</strain>
    </source>
</reference>
<reference evidence="3 5" key="4">
    <citation type="submission" date="2023-08" db="EMBL/GenBank/DDBJ databases">
        <title>Genome sequencing of the thermostable Gram positive bacteria Geobacillus proteiniphilus strain T-6.</title>
        <authorList>
            <person name="Shulami S."/>
            <person name="Shoham Y."/>
        </authorList>
    </citation>
    <scope>NUCLEOTIDE SEQUENCE [LARGE SCALE GENOMIC DNA]</scope>
    <source>
        <strain evidence="3 5">T-6</strain>
    </source>
</reference>
<dbReference type="Pfam" id="PF26310">
    <property type="entry name" value="YczF"/>
    <property type="match status" value="1"/>
</dbReference>
<sequence length="75" mass="8869">MKIIFVSLTFLLLLITTAVGMDRLMGLTLYQSLHNVINPFRVMETPELFILFLFLLLWVLDLLTVWLWRRKKTAS</sequence>
<keyword evidence="1" id="KW-1133">Transmembrane helix</keyword>
<reference evidence="2 4" key="1">
    <citation type="submission" date="2016-11" db="EMBL/GenBank/DDBJ databases">
        <authorList>
            <person name="Kadnikov V."/>
            <person name="Nazina T."/>
        </authorList>
    </citation>
    <scope>NUCLEOTIDE SEQUENCE [LARGE SCALE GENOMIC DNA]</scope>
    <source>
        <strain evidence="2 4">1017</strain>
    </source>
</reference>
<feature type="transmembrane region" description="Helical" evidence="1">
    <location>
        <begin position="48"/>
        <end position="68"/>
    </location>
</feature>
<keyword evidence="5" id="KW-1185">Reference proteome</keyword>
<evidence type="ECO:0000256" key="1">
    <source>
        <dbReference type="SAM" id="Phobius"/>
    </source>
</evidence>
<reference evidence="2" key="3">
    <citation type="journal article" date="2019" name="Int. J. Syst. Evol. Microbiol.">
        <title>Geobacillus proteiniphilus sp. nov., a thermophilic bacterium isolated from a high-temperature heavy oil reservoir in China.</title>
        <authorList>
            <person name="Semenova E.M."/>
            <person name="Sokolova D.S."/>
            <person name="Grouzdev D.S."/>
            <person name="Poltaraus A.B."/>
            <person name="Vinokurova N.G."/>
            <person name="Tourova T.P."/>
            <person name="Nazina T.N."/>
        </authorList>
    </citation>
    <scope>NUCLEOTIDE SEQUENCE</scope>
    <source>
        <strain evidence="2">1017</strain>
    </source>
</reference>
<keyword evidence="1" id="KW-0472">Membrane</keyword>
<name>A0A1Q5T572_9BACL</name>
<proteinExistence type="predicted"/>
<dbReference type="Proteomes" id="UP000186030">
    <property type="component" value="Unassembled WGS sequence"/>
</dbReference>
<dbReference type="EMBL" id="CP133076">
    <property type="protein sequence ID" value="WMJ15345.1"/>
    <property type="molecule type" value="Genomic_DNA"/>
</dbReference>
<keyword evidence="1" id="KW-0812">Transmembrane</keyword>
<dbReference type="AlphaFoldDB" id="A0A1Q5T572"/>